<evidence type="ECO:0000313" key="6">
    <source>
        <dbReference type="Proteomes" id="UP000680304"/>
    </source>
</evidence>
<dbReference type="Gene3D" id="2.60.120.280">
    <property type="entry name" value="Regulatory protein AraC"/>
    <property type="match status" value="1"/>
</dbReference>
<dbReference type="PROSITE" id="PS00041">
    <property type="entry name" value="HTH_ARAC_FAMILY_1"/>
    <property type="match status" value="1"/>
</dbReference>
<reference evidence="5 6" key="1">
    <citation type="submission" date="2021-04" db="EMBL/GenBank/DDBJ databases">
        <title>Draft genome sequence of Paenibacillus cisolokensis, LC2-13A.</title>
        <authorList>
            <person name="Uke A."/>
            <person name="Chhe C."/>
            <person name="Baramee S."/>
            <person name="Kosugi A."/>
        </authorList>
    </citation>
    <scope>NUCLEOTIDE SEQUENCE [LARGE SCALE GENOMIC DNA]</scope>
    <source>
        <strain evidence="5 6">LC2-13A</strain>
    </source>
</reference>
<dbReference type="SMART" id="SM00342">
    <property type="entry name" value="HTH_ARAC"/>
    <property type="match status" value="1"/>
</dbReference>
<dbReference type="PANTHER" id="PTHR43280:SF2">
    <property type="entry name" value="HTH-TYPE TRANSCRIPTIONAL REGULATOR EXSA"/>
    <property type="match status" value="1"/>
</dbReference>
<proteinExistence type="predicted"/>
<protein>
    <submittedName>
        <fullName evidence="5">AraC family transcriptional regulator</fullName>
    </submittedName>
</protein>
<sequence length="291" mass="33725">MFNNMKEDHHELLEIHYFTPSAFERAGAAWPIRLGANIAKPNYHIGPRITPYYYLLFVVEGEGTFIQGNRTYRLRPNDLFCLFPQVTHEYYTNPRKLLKKVFFAFDGKLALQLLERIGLGPYHSHIENALTEDTLELIEQFFKLVETDAHSDLARLSMFYRILDSVTAATYASGARAEEPRNWLQKGKDYLEIHYADGISIEGVADYVGVERTYFTKQFTRTYGMPPLKYLQSLKMNEAKLLMEQTDYRLAEIAQSVGYPDLPSFSKAFKKYTGVTPAVWRQRAHHKADKK</sequence>
<name>A0ABQ4N990_9BACL</name>
<dbReference type="EMBL" id="BOVJ01000106">
    <property type="protein sequence ID" value="GIQ64787.1"/>
    <property type="molecule type" value="Genomic_DNA"/>
</dbReference>
<evidence type="ECO:0000256" key="3">
    <source>
        <dbReference type="ARBA" id="ARBA00023163"/>
    </source>
</evidence>
<comment type="caution">
    <text evidence="5">The sequence shown here is derived from an EMBL/GenBank/DDBJ whole genome shotgun (WGS) entry which is preliminary data.</text>
</comment>
<dbReference type="SUPFAM" id="SSF51215">
    <property type="entry name" value="Regulatory protein AraC"/>
    <property type="match status" value="1"/>
</dbReference>
<dbReference type="PRINTS" id="PR00032">
    <property type="entry name" value="HTHARAC"/>
</dbReference>
<dbReference type="PANTHER" id="PTHR43280">
    <property type="entry name" value="ARAC-FAMILY TRANSCRIPTIONAL REGULATOR"/>
    <property type="match status" value="1"/>
</dbReference>
<dbReference type="RefSeq" id="WP_213529321.1">
    <property type="nucleotide sequence ID" value="NZ_BOVJ01000106.1"/>
</dbReference>
<accession>A0ABQ4N990</accession>
<dbReference type="InterPro" id="IPR009057">
    <property type="entry name" value="Homeodomain-like_sf"/>
</dbReference>
<dbReference type="InterPro" id="IPR018062">
    <property type="entry name" value="HTH_AraC-typ_CS"/>
</dbReference>
<keyword evidence="1" id="KW-0805">Transcription regulation</keyword>
<feature type="domain" description="HTH araC/xylS-type" evidence="4">
    <location>
        <begin position="185"/>
        <end position="283"/>
    </location>
</feature>
<dbReference type="Gene3D" id="1.10.10.60">
    <property type="entry name" value="Homeodomain-like"/>
    <property type="match status" value="2"/>
</dbReference>
<dbReference type="InterPro" id="IPR037923">
    <property type="entry name" value="HTH-like"/>
</dbReference>
<dbReference type="Proteomes" id="UP000680304">
    <property type="component" value="Unassembled WGS sequence"/>
</dbReference>
<evidence type="ECO:0000256" key="2">
    <source>
        <dbReference type="ARBA" id="ARBA00023125"/>
    </source>
</evidence>
<evidence type="ECO:0000256" key="1">
    <source>
        <dbReference type="ARBA" id="ARBA00023015"/>
    </source>
</evidence>
<dbReference type="PROSITE" id="PS01124">
    <property type="entry name" value="HTH_ARAC_FAMILY_2"/>
    <property type="match status" value="1"/>
</dbReference>
<dbReference type="InterPro" id="IPR020449">
    <property type="entry name" value="Tscrpt_reg_AraC-type_HTH"/>
</dbReference>
<organism evidence="5 6">
    <name type="scientific">Paenibacillus cisolokensis</name>
    <dbReference type="NCBI Taxonomy" id="1658519"/>
    <lineage>
        <taxon>Bacteria</taxon>
        <taxon>Bacillati</taxon>
        <taxon>Bacillota</taxon>
        <taxon>Bacilli</taxon>
        <taxon>Bacillales</taxon>
        <taxon>Paenibacillaceae</taxon>
        <taxon>Paenibacillus</taxon>
    </lineage>
</organism>
<keyword evidence="6" id="KW-1185">Reference proteome</keyword>
<dbReference type="Pfam" id="PF12833">
    <property type="entry name" value="HTH_18"/>
    <property type="match status" value="1"/>
</dbReference>
<dbReference type="InterPro" id="IPR003313">
    <property type="entry name" value="AraC-bd"/>
</dbReference>
<dbReference type="InterPro" id="IPR018060">
    <property type="entry name" value="HTH_AraC"/>
</dbReference>
<evidence type="ECO:0000313" key="5">
    <source>
        <dbReference type="EMBL" id="GIQ64787.1"/>
    </source>
</evidence>
<dbReference type="Pfam" id="PF02311">
    <property type="entry name" value="AraC_binding"/>
    <property type="match status" value="1"/>
</dbReference>
<evidence type="ECO:0000259" key="4">
    <source>
        <dbReference type="PROSITE" id="PS01124"/>
    </source>
</evidence>
<gene>
    <name evidence="5" type="ORF">PACILC2_33550</name>
</gene>
<keyword evidence="2" id="KW-0238">DNA-binding</keyword>
<keyword evidence="3" id="KW-0804">Transcription</keyword>
<dbReference type="SUPFAM" id="SSF46689">
    <property type="entry name" value="Homeodomain-like"/>
    <property type="match status" value="2"/>
</dbReference>